<dbReference type="Proteomes" id="UP000195521">
    <property type="component" value="Unassembled WGS sequence"/>
</dbReference>
<evidence type="ECO:0000313" key="1">
    <source>
        <dbReference type="EMBL" id="GAW84444.1"/>
    </source>
</evidence>
<comment type="caution">
    <text evidence="1">The sequence shown here is derived from an EMBL/GenBank/DDBJ whole genome shotgun (WGS) entry which is preliminary data.</text>
</comment>
<protein>
    <submittedName>
        <fullName evidence="1">Variable surface protein</fullName>
    </submittedName>
</protein>
<dbReference type="OMA" id="ICKYDEY"/>
<dbReference type="OrthoDB" id="381419at2759"/>
<dbReference type="RefSeq" id="XP_028547033.1">
    <property type="nucleotide sequence ID" value="XM_028691232.1"/>
</dbReference>
<reference evidence="2" key="1">
    <citation type="submission" date="2017-04" db="EMBL/GenBank/DDBJ databases">
        <title>Plasmodium gonderi genome.</title>
        <authorList>
            <person name="Arisue N."/>
            <person name="Honma H."/>
            <person name="Kawai S."/>
            <person name="Tougan T."/>
            <person name="Tanabe K."/>
            <person name="Horii T."/>
        </authorList>
    </citation>
    <scope>NUCLEOTIDE SEQUENCE [LARGE SCALE GENOMIC DNA]</scope>
    <source>
        <strain evidence="2">ATCC 30045</strain>
    </source>
</reference>
<feature type="non-terminal residue" evidence="1">
    <location>
        <position position="142"/>
    </location>
</feature>
<proteinExistence type="predicted"/>
<dbReference type="AlphaFoldDB" id="A0A1Y1JXB0"/>
<keyword evidence="2" id="KW-1185">Reference proteome</keyword>
<dbReference type="Pfam" id="PF05795">
    <property type="entry name" value="Plasmodium_Vir"/>
    <property type="match status" value="1"/>
</dbReference>
<dbReference type="InterPro" id="IPR008780">
    <property type="entry name" value="Plasmodium_Vir"/>
</dbReference>
<accession>A0A1Y1JXB0</accession>
<sequence length="142" mass="17294">MLAQLGVRFLYNDDELNKLPSKKKYASFNNRDVGCSHSYFYEYVKSGLNQEKWQRDVSEEILNALCFIYNKKEKEDFNSDDCDYLYYWLNELIYTNITYHLHYIPVIKVLEFLLKSSDGRDICKYDEYYMNIENYRDIKKLF</sequence>
<gene>
    <name evidence="1" type="ORF">PGO_003010</name>
</gene>
<dbReference type="EMBL" id="BDQF01000326">
    <property type="protein sequence ID" value="GAW84444.1"/>
    <property type="molecule type" value="Genomic_DNA"/>
</dbReference>
<organism evidence="1 2">
    <name type="scientific">Plasmodium gonderi</name>
    <dbReference type="NCBI Taxonomy" id="77519"/>
    <lineage>
        <taxon>Eukaryota</taxon>
        <taxon>Sar</taxon>
        <taxon>Alveolata</taxon>
        <taxon>Apicomplexa</taxon>
        <taxon>Aconoidasida</taxon>
        <taxon>Haemosporida</taxon>
        <taxon>Plasmodiidae</taxon>
        <taxon>Plasmodium</taxon>
        <taxon>Plasmodium (Plasmodium)</taxon>
    </lineage>
</organism>
<dbReference type="GeneID" id="39745252"/>
<name>A0A1Y1JXB0_PLAGO</name>
<evidence type="ECO:0000313" key="2">
    <source>
        <dbReference type="Proteomes" id="UP000195521"/>
    </source>
</evidence>